<feature type="transmembrane region" description="Helical" evidence="1">
    <location>
        <begin position="97"/>
        <end position="116"/>
    </location>
</feature>
<evidence type="ECO:0000313" key="2">
    <source>
        <dbReference type="EMBL" id="OGD83768.1"/>
    </source>
</evidence>
<dbReference type="AlphaFoldDB" id="A0A1F5FVX3"/>
<accession>A0A1F5FVX3</accession>
<reference evidence="2 3" key="1">
    <citation type="journal article" date="2016" name="Nat. Commun.">
        <title>Thousands of microbial genomes shed light on interconnected biogeochemical processes in an aquifer system.</title>
        <authorList>
            <person name="Anantharaman K."/>
            <person name="Brown C.T."/>
            <person name="Hug L.A."/>
            <person name="Sharon I."/>
            <person name="Castelle C.J."/>
            <person name="Probst A.J."/>
            <person name="Thomas B.C."/>
            <person name="Singh A."/>
            <person name="Wilkins M.J."/>
            <person name="Karaoz U."/>
            <person name="Brodie E.L."/>
            <person name="Williams K.H."/>
            <person name="Hubbard S.S."/>
            <person name="Banfield J.F."/>
        </authorList>
    </citation>
    <scope>NUCLEOTIDE SEQUENCE [LARGE SCALE GENOMIC DNA]</scope>
</reference>
<keyword evidence="1" id="KW-1133">Transmembrane helix</keyword>
<gene>
    <name evidence="2" type="ORF">A2572_00940</name>
</gene>
<keyword evidence="1" id="KW-0812">Transmembrane</keyword>
<sequence length="215" mass="24319">MPEIFAKKVKESDQVKKMLGEKCGNGSFWSSFVVNPDRLSFETQHESEEVILLGRSHPVTNLGWLSLVSIAVFVPMFWGEFPFFAVLSELTMTKVTILWYLALMFYAILNSLLWFYNVYIVTDERLVDVDFSGLLSKVVNVADLNNLEDVNYSQTGLIDSIFNIGTVVVQTASEQKTPDASGELSAFTFEKIPSPDKVTQVISLLIDNEEKENRR</sequence>
<comment type="caution">
    <text evidence="2">The sequence shown here is derived from an EMBL/GenBank/DDBJ whole genome shotgun (WGS) entry which is preliminary data.</text>
</comment>
<keyword evidence="1" id="KW-0472">Membrane</keyword>
<protein>
    <submittedName>
        <fullName evidence="2">Uncharacterized protein</fullName>
    </submittedName>
</protein>
<organism evidence="2 3">
    <name type="scientific">Candidatus Collierbacteria bacterium RIFOXYD1_FULL_40_9</name>
    <dbReference type="NCBI Taxonomy" id="1817731"/>
    <lineage>
        <taxon>Bacteria</taxon>
        <taxon>Candidatus Collieribacteriota</taxon>
    </lineage>
</organism>
<feature type="transmembrane region" description="Helical" evidence="1">
    <location>
        <begin position="62"/>
        <end position="85"/>
    </location>
</feature>
<dbReference type="EMBL" id="MFAQ01000009">
    <property type="protein sequence ID" value="OGD83768.1"/>
    <property type="molecule type" value="Genomic_DNA"/>
</dbReference>
<dbReference type="Proteomes" id="UP000179237">
    <property type="component" value="Unassembled WGS sequence"/>
</dbReference>
<proteinExistence type="predicted"/>
<evidence type="ECO:0000256" key="1">
    <source>
        <dbReference type="SAM" id="Phobius"/>
    </source>
</evidence>
<evidence type="ECO:0000313" key="3">
    <source>
        <dbReference type="Proteomes" id="UP000179237"/>
    </source>
</evidence>
<name>A0A1F5FVX3_9BACT</name>